<reference evidence="1 2" key="1">
    <citation type="submission" date="2019-02" db="EMBL/GenBank/DDBJ databases">
        <title>Prokaryotic population dynamics and viral predation in marine succession experiment using metagenomics: the confinement effect.</title>
        <authorList>
            <person name="Haro-Moreno J.M."/>
            <person name="Rodriguez-Valera F."/>
            <person name="Lopez-Perez M."/>
        </authorList>
    </citation>
    <scope>NUCLEOTIDE SEQUENCE [LARGE SCALE GENOMIC DNA]</scope>
    <source>
        <strain evidence="1">MED-G159</strain>
    </source>
</reference>
<protein>
    <submittedName>
        <fullName evidence="1">Uncharacterized protein</fullName>
    </submittedName>
</protein>
<evidence type="ECO:0000313" key="2">
    <source>
        <dbReference type="Proteomes" id="UP000315825"/>
    </source>
</evidence>
<gene>
    <name evidence="1" type="ORF">EVA92_02620</name>
</gene>
<name>A0A520MYV9_9GAMM</name>
<dbReference type="AlphaFoldDB" id="A0A520MYV9"/>
<dbReference type="EMBL" id="SHBE01000004">
    <property type="protein sequence ID" value="RZO26407.1"/>
    <property type="molecule type" value="Genomic_DNA"/>
</dbReference>
<dbReference type="InterPro" id="IPR012658">
    <property type="entry name" value="YheV"/>
</dbReference>
<dbReference type="Proteomes" id="UP000315825">
    <property type="component" value="Unassembled WGS sequence"/>
</dbReference>
<comment type="caution">
    <text evidence="1">The sequence shown here is derived from an EMBL/GenBank/DDBJ whole genome shotgun (WGS) entry which is preliminary data.</text>
</comment>
<proteinExistence type="predicted"/>
<dbReference type="Pfam" id="PF09526">
    <property type="entry name" value="DUF2387"/>
    <property type="match status" value="1"/>
</dbReference>
<organism evidence="1 2">
    <name type="scientific">SAR86 cluster bacterium</name>
    <dbReference type="NCBI Taxonomy" id="2030880"/>
    <lineage>
        <taxon>Bacteria</taxon>
        <taxon>Pseudomonadati</taxon>
        <taxon>Pseudomonadota</taxon>
        <taxon>Gammaproteobacteria</taxon>
        <taxon>SAR86 cluster</taxon>
    </lineage>
</organism>
<accession>A0A520MYV9</accession>
<evidence type="ECO:0000313" key="1">
    <source>
        <dbReference type="EMBL" id="RZO26407.1"/>
    </source>
</evidence>
<dbReference type="SUPFAM" id="SSF57783">
    <property type="entry name" value="Zinc beta-ribbon"/>
    <property type="match status" value="1"/>
</dbReference>
<sequence length="54" mass="6021">MKDYKFIAGAVCPSCGDTDSIILKNDDSIIKCISCNYFEKKDKKGTESIKIIND</sequence>